<sequence length="86" mass="9593">MSEDSTEIISKAPKPRKARGGLTEDSGLSEEQLGRSRGWINGLGVNKTRIVDQGDTNKPMWFMKSPEPPVSIKSRKIQQIKEKKIA</sequence>
<gene>
    <name evidence="2" type="ORF">A3F00_02190</name>
</gene>
<reference evidence="2 3" key="1">
    <citation type="journal article" date="2016" name="Nat. Commun.">
        <title>Thousands of microbial genomes shed light on interconnected biogeochemical processes in an aquifer system.</title>
        <authorList>
            <person name="Anantharaman K."/>
            <person name="Brown C.T."/>
            <person name="Hug L.A."/>
            <person name="Sharon I."/>
            <person name="Castelle C.J."/>
            <person name="Probst A.J."/>
            <person name="Thomas B.C."/>
            <person name="Singh A."/>
            <person name="Wilkins M.J."/>
            <person name="Karaoz U."/>
            <person name="Brodie E.L."/>
            <person name="Williams K.H."/>
            <person name="Hubbard S.S."/>
            <person name="Banfield J.F."/>
        </authorList>
    </citation>
    <scope>NUCLEOTIDE SEQUENCE [LARGE SCALE GENOMIC DNA]</scope>
</reference>
<dbReference type="EMBL" id="MFDE01000045">
    <property type="protein sequence ID" value="OGE37360.1"/>
    <property type="molecule type" value="Genomic_DNA"/>
</dbReference>
<dbReference type="Proteomes" id="UP000176527">
    <property type="component" value="Unassembled WGS sequence"/>
</dbReference>
<dbReference type="AlphaFoldDB" id="A0A1F5K976"/>
<organism evidence="2 3">
    <name type="scientific">Candidatus Daviesbacteria bacterium RIFCSPHIGHO2_12_FULL_37_11</name>
    <dbReference type="NCBI Taxonomy" id="1797777"/>
    <lineage>
        <taxon>Bacteria</taxon>
        <taxon>Candidatus Daviesiibacteriota</taxon>
    </lineage>
</organism>
<evidence type="ECO:0000313" key="2">
    <source>
        <dbReference type="EMBL" id="OGE37360.1"/>
    </source>
</evidence>
<evidence type="ECO:0000313" key="3">
    <source>
        <dbReference type="Proteomes" id="UP000176527"/>
    </source>
</evidence>
<feature type="region of interest" description="Disordered" evidence="1">
    <location>
        <begin position="50"/>
        <end position="86"/>
    </location>
</feature>
<evidence type="ECO:0000256" key="1">
    <source>
        <dbReference type="SAM" id="MobiDB-lite"/>
    </source>
</evidence>
<accession>A0A1F5K976</accession>
<proteinExistence type="predicted"/>
<name>A0A1F5K976_9BACT</name>
<feature type="region of interest" description="Disordered" evidence="1">
    <location>
        <begin position="1"/>
        <end position="35"/>
    </location>
</feature>
<protein>
    <submittedName>
        <fullName evidence="2">Uncharacterized protein</fullName>
    </submittedName>
</protein>
<comment type="caution">
    <text evidence="2">The sequence shown here is derived from an EMBL/GenBank/DDBJ whole genome shotgun (WGS) entry which is preliminary data.</text>
</comment>